<protein>
    <submittedName>
        <fullName evidence="2">Uncharacterized protein</fullName>
    </submittedName>
</protein>
<organism evidence="2">
    <name type="scientific">Tanacetum cinerariifolium</name>
    <name type="common">Dalmatian daisy</name>
    <name type="synonym">Chrysanthemum cinerariifolium</name>
    <dbReference type="NCBI Taxonomy" id="118510"/>
    <lineage>
        <taxon>Eukaryota</taxon>
        <taxon>Viridiplantae</taxon>
        <taxon>Streptophyta</taxon>
        <taxon>Embryophyta</taxon>
        <taxon>Tracheophyta</taxon>
        <taxon>Spermatophyta</taxon>
        <taxon>Magnoliopsida</taxon>
        <taxon>eudicotyledons</taxon>
        <taxon>Gunneridae</taxon>
        <taxon>Pentapetalae</taxon>
        <taxon>asterids</taxon>
        <taxon>campanulids</taxon>
        <taxon>Asterales</taxon>
        <taxon>Asteraceae</taxon>
        <taxon>Asteroideae</taxon>
        <taxon>Anthemideae</taxon>
        <taxon>Anthemidinae</taxon>
        <taxon>Tanacetum</taxon>
    </lineage>
</organism>
<feature type="compositionally biased region" description="Low complexity" evidence="1">
    <location>
        <begin position="43"/>
        <end position="63"/>
    </location>
</feature>
<evidence type="ECO:0000313" key="2">
    <source>
        <dbReference type="EMBL" id="GEU41321.1"/>
    </source>
</evidence>
<dbReference type="EMBL" id="BKCJ010001422">
    <property type="protein sequence ID" value="GEU41321.1"/>
    <property type="molecule type" value="Genomic_DNA"/>
</dbReference>
<dbReference type="AlphaFoldDB" id="A0A6L2JW56"/>
<sequence>MVDMSVASIWKDGHNVRGFPTKKEGVGEASGDESVKGGKTIRGSATSGKTATASASASGSASGVRTRGDNVLVIPVLAWPFEGTPDDLLVVIRRDSEIIKQIMINKPPTLGPRLTPEDAIFIE</sequence>
<gene>
    <name evidence="2" type="ORF">Tci_013299</name>
</gene>
<accession>A0A6L2JW56</accession>
<name>A0A6L2JW56_TANCI</name>
<feature type="region of interest" description="Disordered" evidence="1">
    <location>
        <begin position="17"/>
        <end position="65"/>
    </location>
</feature>
<comment type="caution">
    <text evidence="2">The sequence shown here is derived from an EMBL/GenBank/DDBJ whole genome shotgun (WGS) entry which is preliminary data.</text>
</comment>
<reference evidence="2" key="1">
    <citation type="journal article" date="2019" name="Sci. Rep.">
        <title>Draft genome of Tanacetum cinerariifolium, the natural source of mosquito coil.</title>
        <authorList>
            <person name="Yamashiro T."/>
            <person name="Shiraishi A."/>
            <person name="Satake H."/>
            <person name="Nakayama K."/>
        </authorList>
    </citation>
    <scope>NUCLEOTIDE SEQUENCE</scope>
</reference>
<feature type="compositionally biased region" description="Basic and acidic residues" evidence="1">
    <location>
        <begin position="17"/>
        <end position="26"/>
    </location>
</feature>
<evidence type="ECO:0000256" key="1">
    <source>
        <dbReference type="SAM" id="MobiDB-lite"/>
    </source>
</evidence>
<proteinExistence type="predicted"/>